<evidence type="ECO:0000313" key="1">
    <source>
        <dbReference type="EMBL" id="EUA78541.1"/>
    </source>
</evidence>
<sequence length="103" mass="10330">MESLQVTNGLQVSDVGLRAEAGRCESLARRLASNSAPSAMASSWLTSAAAVNAANGRVAAAAIRCAFRMEATAAKLAAAASGYSANEVRSAAELGALGKQTVC</sequence>
<accession>X8EEB4</accession>
<comment type="caution">
    <text evidence="1">The sequence shown here is derived from an EMBL/GenBank/DDBJ whole genome shotgun (WGS) entry which is preliminary data.</text>
</comment>
<gene>
    <name evidence="1" type="ORF">I553_2830</name>
</gene>
<reference evidence="1" key="1">
    <citation type="submission" date="2014-01" db="EMBL/GenBank/DDBJ databases">
        <authorList>
            <person name="Brown-Elliot B."/>
            <person name="Wallace R."/>
            <person name="Lenaerts A."/>
            <person name="Ordway D."/>
            <person name="DeGroote M.A."/>
            <person name="Parker T."/>
            <person name="Sizemore C."/>
            <person name="Tallon L.J."/>
            <person name="Sadzewicz L.K."/>
            <person name="Sengamalay N."/>
            <person name="Fraser C.M."/>
            <person name="Hine E."/>
            <person name="Shefchek K.A."/>
            <person name="Das S.P."/>
            <person name="Tettelin H."/>
        </authorList>
    </citation>
    <scope>NUCLEOTIDE SEQUENCE [LARGE SCALE GENOMIC DNA]</scope>
    <source>
        <strain evidence="1">4042</strain>
    </source>
</reference>
<dbReference type="AlphaFoldDB" id="X8EEB4"/>
<proteinExistence type="predicted"/>
<protein>
    <submittedName>
        <fullName evidence="1">Uncharacterized protein</fullName>
    </submittedName>
</protein>
<name>X8EEB4_MYCXE</name>
<dbReference type="EMBL" id="JAOB01000004">
    <property type="protein sequence ID" value="EUA78541.1"/>
    <property type="molecule type" value="Genomic_DNA"/>
</dbReference>
<organism evidence="1">
    <name type="scientific">Mycobacterium xenopi 4042</name>
    <dbReference type="NCBI Taxonomy" id="1299334"/>
    <lineage>
        <taxon>Bacteria</taxon>
        <taxon>Bacillati</taxon>
        <taxon>Actinomycetota</taxon>
        <taxon>Actinomycetes</taxon>
        <taxon>Mycobacteriales</taxon>
        <taxon>Mycobacteriaceae</taxon>
        <taxon>Mycobacterium</taxon>
    </lineage>
</organism>